<dbReference type="InterPro" id="IPR013098">
    <property type="entry name" value="Ig_I-set"/>
</dbReference>
<dbReference type="InterPro" id="IPR052598">
    <property type="entry name" value="IgSF_CEA-related"/>
</dbReference>
<dbReference type="InterPro" id="IPR036179">
    <property type="entry name" value="Ig-like_dom_sf"/>
</dbReference>
<keyword evidence="1" id="KW-0732">Signal</keyword>
<dbReference type="Gene3D" id="2.60.40.10">
    <property type="entry name" value="Immunoglobulins"/>
    <property type="match status" value="3"/>
</dbReference>
<gene>
    <name evidence="7" type="primary">LOC114448373</name>
</gene>
<dbReference type="SMART" id="SM00408">
    <property type="entry name" value="IGc2"/>
    <property type="match status" value="2"/>
</dbReference>
<dbReference type="InterPro" id="IPR013106">
    <property type="entry name" value="Ig_V-set"/>
</dbReference>
<feature type="domain" description="Ig-like" evidence="5">
    <location>
        <begin position="117"/>
        <end position="196"/>
    </location>
</feature>
<dbReference type="InParanoid" id="A0A6P7K033"/>
<dbReference type="Pfam" id="PF07686">
    <property type="entry name" value="V-set"/>
    <property type="match status" value="1"/>
</dbReference>
<keyword evidence="4" id="KW-0393">Immunoglobulin domain</keyword>
<accession>A0A6P7K033</accession>
<feature type="domain" description="Ig-like" evidence="5">
    <location>
        <begin position="201"/>
        <end position="279"/>
    </location>
</feature>
<dbReference type="PANTHER" id="PTHR44337:SF16">
    <property type="entry name" value="CARCINOEMBRYONIC ANTIGEN-RELATED CELL ADHESION MOLECULE 20-LIKE-RELATED"/>
    <property type="match status" value="1"/>
</dbReference>
<dbReference type="Proteomes" id="UP000515145">
    <property type="component" value="Chromosome 16"/>
</dbReference>
<dbReference type="OrthoDB" id="10012075at2759"/>
<keyword evidence="3" id="KW-0325">Glycoprotein</keyword>
<evidence type="ECO:0000256" key="4">
    <source>
        <dbReference type="ARBA" id="ARBA00023319"/>
    </source>
</evidence>
<dbReference type="CDD" id="cd00096">
    <property type="entry name" value="Ig"/>
    <property type="match status" value="1"/>
</dbReference>
<dbReference type="AlphaFoldDB" id="A0A6P7K033"/>
<dbReference type="InterPro" id="IPR003599">
    <property type="entry name" value="Ig_sub"/>
</dbReference>
<evidence type="ECO:0000256" key="1">
    <source>
        <dbReference type="ARBA" id="ARBA00022729"/>
    </source>
</evidence>
<dbReference type="SMART" id="SM00409">
    <property type="entry name" value="IG"/>
    <property type="match status" value="3"/>
</dbReference>
<dbReference type="InterPro" id="IPR007110">
    <property type="entry name" value="Ig-like_dom"/>
</dbReference>
<protein>
    <submittedName>
        <fullName evidence="7">Carcinoembryonic antigen-related cell adhesion molecule 16-like</fullName>
    </submittedName>
</protein>
<keyword evidence="2" id="KW-1015">Disulfide bond</keyword>
<dbReference type="Pfam" id="PF07679">
    <property type="entry name" value="I-set"/>
    <property type="match status" value="1"/>
</dbReference>
<organism evidence="6 7">
    <name type="scientific">Parambassis ranga</name>
    <name type="common">Indian glassy fish</name>
    <dbReference type="NCBI Taxonomy" id="210632"/>
    <lineage>
        <taxon>Eukaryota</taxon>
        <taxon>Metazoa</taxon>
        <taxon>Chordata</taxon>
        <taxon>Craniata</taxon>
        <taxon>Vertebrata</taxon>
        <taxon>Euteleostomi</taxon>
        <taxon>Actinopterygii</taxon>
        <taxon>Neopterygii</taxon>
        <taxon>Teleostei</taxon>
        <taxon>Neoteleostei</taxon>
        <taxon>Acanthomorphata</taxon>
        <taxon>Ovalentaria</taxon>
        <taxon>Ambassidae</taxon>
        <taxon>Parambassis</taxon>
    </lineage>
</organism>
<dbReference type="PROSITE" id="PS50835">
    <property type="entry name" value="IG_LIKE"/>
    <property type="match status" value="2"/>
</dbReference>
<dbReference type="RefSeq" id="XP_028281091.1">
    <property type="nucleotide sequence ID" value="XM_028425290.1"/>
</dbReference>
<evidence type="ECO:0000256" key="2">
    <source>
        <dbReference type="ARBA" id="ARBA00023157"/>
    </source>
</evidence>
<name>A0A6P7K033_9TELE</name>
<sequence length="305" mass="32904">MCVGEDVLPPGPLSGAVAGSVKFTTTLTPPERPFLSVGWSFNRVNIITSTSTNVTNPGHVNRISLDRATGSLELRNLVLEDSGEYTATIIPDGGLQIQGRITLNVYALITGATIHSPAVTLIEERSSTNLTCEATGSISTRVWTKDGQPLLPSDRVSFSIDRRMVFIQPVHSSNHGVYQCRVSNPVSFMAATYNLTVNFGPYNVSILGPSTVPPGHRVTLQCTVDSVPPANFSWMFNGNETHVNSSLFVIERLEAENTGNYTCTARNMVTLKESSTVLHLRASCSAPCWSLTALVMSALTLTRST</sequence>
<dbReference type="SUPFAM" id="SSF48726">
    <property type="entry name" value="Immunoglobulin"/>
    <property type="match status" value="3"/>
</dbReference>
<evidence type="ECO:0000259" key="5">
    <source>
        <dbReference type="PROSITE" id="PS50835"/>
    </source>
</evidence>
<dbReference type="GeneID" id="114448373"/>
<keyword evidence="6" id="KW-1185">Reference proteome</keyword>
<proteinExistence type="predicted"/>
<dbReference type="PANTHER" id="PTHR44337">
    <property type="entry name" value="CARCINOEMBRYONIC ANTIGEN-RELATED CELL ADHESION MOLECULE 8"/>
    <property type="match status" value="1"/>
</dbReference>
<evidence type="ECO:0000313" key="6">
    <source>
        <dbReference type="Proteomes" id="UP000515145"/>
    </source>
</evidence>
<dbReference type="InterPro" id="IPR003598">
    <property type="entry name" value="Ig_sub2"/>
</dbReference>
<dbReference type="Pfam" id="PF13927">
    <property type="entry name" value="Ig_3"/>
    <property type="match status" value="1"/>
</dbReference>
<evidence type="ECO:0000256" key="3">
    <source>
        <dbReference type="ARBA" id="ARBA00023180"/>
    </source>
</evidence>
<dbReference type="InterPro" id="IPR013783">
    <property type="entry name" value="Ig-like_fold"/>
</dbReference>
<reference evidence="7" key="1">
    <citation type="submission" date="2025-08" db="UniProtKB">
        <authorList>
            <consortium name="RefSeq"/>
        </authorList>
    </citation>
    <scope>IDENTIFICATION</scope>
</reference>
<dbReference type="FunCoup" id="A0A6P7K033">
    <property type="interactions" value="140"/>
</dbReference>
<evidence type="ECO:0000313" key="7">
    <source>
        <dbReference type="RefSeq" id="XP_028281091.1"/>
    </source>
</evidence>